<feature type="repeat" description="PPR" evidence="2">
    <location>
        <begin position="805"/>
        <end position="839"/>
    </location>
</feature>
<protein>
    <recommendedName>
        <fullName evidence="6">Pentatricopeptide repeat-containing protein</fullName>
    </recommendedName>
</protein>
<feature type="repeat" description="PPR" evidence="2">
    <location>
        <begin position="432"/>
        <end position="466"/>
    </location>
</feature>
<feature type="repeat" description="PPR" evidence="2">
    <location>
        <begin position="533"/>
        <end position="567"/>
    </location>
</feature>
<dbReference type="Pfam" id="PF13041">
    <property type="entry name" value="PPR_2"/>
    <property type="match status" value="7"/>
</dbReference>
<accession>A0ABP0WZH8</accession>
<feature type="repeat" description="PPR" evidence="2">
    <location>
        <begin position="230"/>
        <end position="264"/>
    </location>
</feature>
<evidence type="ECO:0000256" key="1">
    <source>
        <dbReference type="ARBA" id="ARBA00022737"/>
    </source>
</evidence>
<dbReference type="InterPro" id="IPR046960">
    <property type="entry name" value="PPR_At4g14850-like_plant"/>
</dbReference>
<dbReference type="InterPro" id="IPR002885">
    <property type="entry name" value="PPR_rpt"/>
</dbReference>
<feature type="transmembrane region" description="Helical" evidence="3">
    <location>
        <begin position="12"/>
        <end position="31"/>
    </location>
</feature>
<feature type="repeat" description="PPR" evidence="2">
    <location>
        <begin position="634"/>
        <end position="668"/>
    </location>
</feature>
<keyword evidence="3" id="KW-0472">Membrane</keyword>
<evidence type="ECO:0000313" key="4">
    <source>
        <dbReference type="EMBL" id="CAK9271754.1"/>
    </source>
</evidence>
<dbReference type="EMBL" id="OZ020099">
    <property type="protein sequence ID" value="CAK9271754.1"/>
    <property type="molecule type" value="Genomic_DNA"/>
</dbReference>
<gene>
    <name evidence="4" type="ORF">CSSPJE1EN1_LOCUS17232</name>
</gene>
<dbReference type="Proteomes" id="UP001497444">
    <property type="component" value="Chromosome 4"/>
</dbReference>
<evidence type="ECO:0000313" key="5">
    <source>
        <dbReference type="Proteomes" id="UP001497444"/>
    </source>
</evidence>
<dbReference type="PANTHER" id="PTHR24015">
    <property type="entry name" value="OS07G0578800 PROTEIN-RELATED"/>
    <property type="match status" value="1"/>
</dbReference>
<feature type="repeat" description="PPR" evidence="2">
    <location>
        <begin position="704"/>
        <end position="738"/>
    </location>
</feature>
<feature type="repeat" description="PPR" evidence="2">
    <location>
        <begin position="331"/>
        <end position="365"/>
    </location>
</feature>
<reference evidence="4" key="1">
    <citation type="submission" date="2024-02" db="EMBL/GenBank/DDBJ databases">
        <authorList>
            <consortium name="ELIXIR-Norway"/>
            <consortium name="Elixir Norway"/>
        </authorList>
    </citation>
    <scope>NUCLEOTIDE SEQUENCE</scope>
</reference>
<sequence length="1038" mass="116141">MAIATGAVLHSHILGLMIGILLTIMLAFVLFSSDRLTHEQQQQWNCCLMRLSRSFSFKTKPQDLDFKHRQTEEALWINRCSSPPWTQSKLSILLTQGGAQLHYCSNFQVHLEAPGHQDGKQRLPIGDHKTTGHIVSTGIHAKSAMERAPMDFLHYLDQQGVHVGVHRYVNLLQKCTKSRNFVDGRQVHAHIIQHGLQQNVQVVNALLNMYVNSGTMAVARQIFDTLLSKDVICWTTMIMGYTKHGESEEAFRMFHQMQEEGVKPNKVTFISILKACMSPSYLERGKHLHGLIIEAGLGLDPRMGTVLVTMYGKCGSINDARQLFDKLLVRDVFTWTSMIGGYVEHGLVEEAFHVFHQMQQEGVLPDKVTFINILNACAGPAALELGKQLHVHAMEAGFDSDVHVGTALVSMYARCRSIQDAIHVFDKLRRRNVVSWNAMIAAYAEHQQGGEAFKVFLRMQQEGMKPNKITYMSLLNACTVSETIEQGKQVHAQITRAGFESDVCVGSALISMYVRFGSINDARHVFDKLQIRNVITWTAMIRGYAEHGTCEEAFQMYWQMQQEGVKPNEITLISILNACASPADLELGKQLHVHIRNAGYDSDIRLRNALITMYAKCGSINEAHHVFEKSRVRNVISWTAIIGGYADLGLFDEAFDVFRQMQQEGLQPDKITYMSILNACASPAALERGKQMHAEITKAGLHLDVRLTNALISMYTRCEGHKEAIDVFLLMLSEGVNPDKITYICLFRACGNGAALTEGKRLHCHALQAGFGADVSVRNSLIDMYAKCGSLACARQVFDETAERDVVSWNVMIAGLAQHGCGKDALKLFEQMKQEGFMPNSVTFVGLLSACSHAGLVDEGCEFFLSMCGDYSFAPAAWHYGCMVDLLGRAGQLDDAEELINKMSFDADSSIWNTVLSTCRIHDNVQLAELAANCALKLEGQNASVYLLLSHIYAATGMWDNVAKLRKLMKDRGVKKELGCSWIEVKSKVHAFVADDRTHAETEEIYAELDELTRQIKEAEYVPDTHNVMHDFEEQQKE</sequence>
<keyword evidence="3" id="KW-0812">Transmembrane</keyword>
<dbReference type="Pfam" id="PF01535">
    <property type="entry name" value="PPR"/>
    <property type="match status" value="2"/>
</dbReference>
<dbReference type="PANTHER" id="PTHR24015:SF548">
    <property type="entry name" value="OS08G0340900 PROTEIN"/>
    <property type="match status" value="1"/>
</dbReference>
<dbReference type="PROSITE" id="PS51375">
    <property type="entry name" value="PPR"/>
    <property type="match status" value="7"/>
</dbReference>
<dbReference type="Gene3D" id="1.25.40.10">
    <property type="entry name" value="Tetratricopeptide repeat domain"/>
    <property type="match status" value="7"/>
</dbReference>
<keyword evidence="1" id="KW-0677">Repeat</keyword>
<evidence type="ECO:0000256" key="2">
    <source>
        <dbReference type="PROSITE-ProRule" id="PRU00708"/>
    </source>
</evidence>
<organism evidence="4 5">
    <name type="scientific">Sphagnum jensenii</name>
    <dbReference type="NCBI Taxonomy" id="128206"/>
    <lineage>
        <taxon>Eukaryota</taxon>
        <taxon>Viridiplantae</taxon>
        <taxon>Streptophyta</taxon>
        <taxon>Embryophyta</taxon>
        <taxon>Bryophyta</taxon>
        <taxon>Sphagnophytina</taxon>
        <taxon>Sphagnopsida</taxon>
        <taxon>Sphagnales</taxon>
        <taxon>Sphagnaceae</taxon>
        <taxon>Sphagnum</taxon>
    </lineage>
</organism>
<proteinExistence type="predicted"/>
<name>A0ABP0WZH8_9BRYO</name>
<evidence type="ECO:0008006" key="6">
    <source>
        <dbReference type="Google" id="ProtNLM"/>
    </source>
</evidence>
<dbReference type="Pfam" id="PF20431">
    <property type="entry name" value="E_motif"/>
    <property type="match status" value="1"/>
</dbReference>
<dbReference type="NCBIfam" id="TIGR00756">
    <property type="entry name" value="PPR"/>
    <property type="match status" value="7"/>
</dbReference>
<dbReference type="InterPro" id="IPR046848">
    <property type="entry name" value="E_motif"/>
</dbReference>
<keyword evidence="3" id="KW-1133">Transmembrane helix</keyword>
<evidence type="ECO:0000256" key="3">
    <source>
        <dbReference type="SAM" id="Phobius"/>
    </source>
</evidence>
<dbReference type="InterPro" id="IPR011990">
    <property type="entry name" value="TPR-like_helical_dom_sf"/>
</dbReference>
<keyword evidence="5" id="KW-1185">Reference proteome</keyword>